<keyword evidence="3 6" id="KW-0731">Sigma factor</keyword>
<evidence type="ECO:0000256" key="6">
    <source>
        <dbReference type="RuleBase" id="RU000716"/>
    </source>
</evidence>
<dbReference type="NCBIfam" id="TIGR02937">
    <property type="entry name" value="sigma70-ECF"/>
    <property type="match status" value="1"/>
</dbReference>
<evidence type="ECO:0000256" key="2">
    <source>
        <dbReference type="ARBA" id="ARBA00023015"/>
    </source>
</evidence>
<evidence type="ECO:0000256" key="7">
    <source>
        <dbReference type="SAM" id="MobiDB-lite"/>
    </source>
</evidence>
<keyword evidence="4 6" id="KW-0238">DNA-binding</keyword>
<protein>
    <recommendedName>
        <fullName evidence="6">RNA polymerase sigma factor</fullName>
    </recommendedName>
</protein>
<dbReference type="InterPro" id="IPR036388">
    <property type="entry name" value="WH-like_DNA-bd_sf"/>
</dbReference>
<dbReference type="Gene3D" id="1.10.1740.10">
    <property type="match status" value="1"/>
</dbReference>
<sequence>MAERERDRDRKPFLVPKPDGHSDSGKAGEAYESEGERLIAEWFELYYEDIHQYLYFMLGQRGSEAEDILQEVFIKAYRNLHSFKGQSSPKTWLTAIARNAALDAVRRKRWALPGFLPHKEEEAPASDQPERAALTEERREKVWGLLDSLKPEHREVIFFLYQKELSVKETAALLDCSEGRVRTISHRALRVLRKNGEFQQWIGGEASDGD</sequence>
<comment type="caution">
    <text evidence="10">The sequence shown here is derived from an EMBL/GenBank/DDBJ whole genome shotgun (WGS) entry which is preliminary data.</text>
</comment>
<dbReference type="SUPFAM" id="SSF88946">
    <property type="entry name" value="Sigma2 domain of RNA polymerase sigma factors"/>
    <property type="match status" value="1"/>
</dbReference>
<dbReference type="InterPro" id="IPR007627">
    <property type="entry name" value="RNA_pol_sigma70_r2"/>
</dbReference>
<organism evidence="10 11">
    <name type="scientific">Saccharibacillus endophyticus</name>
    <dbReference type="NCBI Taxonomy" id="2060666"/>
    <lineage>
        <taxon>Bacteria</taxon>
        <taxon>Bacillati</taxon>
        <taxon>Bacillota</taxon>
        <taxon>Bacilli</taxon>
        <taxon>Bacillales</taxon>
        <taxon>Paenibacillaceae</taxon>
        <taxon>Saccharibacillus</taxon>
    </lineage>
</organism>
<dbReference type="InterPro" id="IPR007630">
    <property type="entry name" value="RNA_pol_sigma70_r4"/>
</dbReference>
<dbReference type="InterPro" id="IPR039425">
    <property type="entry name" value="RNA_pol_sigma-70-like"/>
</dbReference>
<dbReference type="EMBL" id="BMDD01000004">
    <property type="protein sequence ID" value="GGH82400.1"/>
    <property type="molecule type" value="Genomic_DNA"/>
</dbReference>
<feature type="compositionally biased region" description="Basic and acidic residues" evidence="7">
    <location>
        <begin position="1"/>
        <end position="26"/>
    </location>
</feature>
<dbReference type="Pfam" id="PF04545">
    <property type="entry name" value="Sigma70_r4"/>
    <property type="match status" value="1"/>
</dbReference>
<evidence type="ECO:0000256" key="3">
    <source>
        <dbReference type="ARBA" id="ARBA00023082"/>
    </source>
</evidence>
<dbReference type="InterPro" id="IPR013325">
    <property type="entry name" value="RNA_pol_sigma_r2"/>
</dbReference>
<evidence type="ECO:0000256" key="5">
    <source>
        <dbReference type="ARBA" id="ARBA00023163"/>
    </source>
</evidence>
<proteinExistence type="inferred from homology"/>
<dbReference type="Gene3D" id="1.10.10.10">
    <property type="entry name" value="Winged helix-like DNA-binding domain superfamily/Winged helix DNA-binding domain"/>
    <property type="match status" value="1"/>
</dbReference>
<evidence type="ECO:0000256" key="4">
    <source>
        <dbReference type="ARBA" id="ARBA00023125"/>
    </source>
</evidence>
<feature type="domain" description="RNA polymerase sigma-70 region 2" evidence="8">
    <location>
        <begin position="43"/>
        <end position="110"/>
    </location>
</feature>
<evidence type="ECO:0000259" key="8">
    <source>
        <dbReference type="Pfam" id="PF04542"/>
    </source>
</evidence>
<dbReference type="Proteomes" id="UP000605427">
    <property type="component" value="Unassembled WGS sequence"/>
</dbReference>
<dbReference type="SUPFAM" id="SSF88659">
    <property type="entry name" value="Sigma3 and sigma4 domains of RNA polymerase sigma factors"/>
    <property type="match status" value="1"/>
</dbReference>
<name>A0ABQ2A0M9_9BACL</name>
<evidence type="ECO:0000259" key="9">
    <source>
        <dbReference type="Pfam" id="PF04545"/>
    </source>
</evidence>
<keyword evidence="2 6" id="KW-0805">Transcription regulation</keyword>
<dbReference type="CDD" id="cd06171">
    <property type="entry name" value="Sigma70_r4"/>
    <property type="match status" value="1"/>
</dbReference>
<keyword evidence="11" id="KW-1185">Reference proteome</keyword>
<gene>
    <name evidence="10" type="ORF">GCM10007362_33660</name>
</gene>
<dbReference type="PANTHER" id="PTHR43133">
    <property type="entry name" value="RNA POLYMERASE ECF-TYPE SIGMA FACTO"/>
    <property type="match status" value="1"/>
</dbReference>
<dbReference type="RefSeq" id="WP_172245614.1">
    <property type="nucleotide sequence ID" value="NZ_BMDD01000004.1"/>
</dbReference>
<dbReference type="PANTHER" id="PTHR43133:SF60">
    <property type="entry name" value="RNA POLYMERASE SIGMA FACTOR SIGV"/>
    <property type="match status" value="1"/>
</dbReference>
<evidence type="ECO:0000313" key="11">
    <source>
        <dbReference type="Proteomes" id="UP000605427"/>
    </source>
</evidence>
<dbReference type="Pfam" id="PF04542">
    <property type="entry name" value="Sigma70_r2"/>
    <property type="match status" value="1"/>
</dbReference>
<feature type="domain" description="RNA polymerase sigma-70 region 4" evidence="9">
    <location>
        <begin position="145"/>
        <end position="194"/>
    </location>
</feature>
<reference evidence="11" key="1">
    <citation type="journal article" date="2019" name="Int. J. Syst. Evol. Microbiol.">
        <title>The Global Catalogue of Microorganisms (GCM) 10K type strain sequencing project: providing services to taxonomists for standard genome sequencing and annotation.</title>
        <authorList>
            <consortium name="The Broad Institute Genomics Platform"/>
            <consortium name="The Broad Institute Genome Sequencing Center for Infectious Disease"/>
            <person name="Wu L."/>
            <person name="Ma J."/>
        </authorList>
    </citation>
    <scope>NUCLEOTIDE SEQUENCE [LARGE SCALE GENOMIC DNA]</scope>
    <source>
        <strain evidence="11">CCM 8702</strain>
    </source>
</reference>
<dbReference type="PROSITE" id="PS01063">
    <property type="entry name" value="SIGMA70_ECF"/>
    <property type="match status" value="1"/>
</dbReference>
<comment type="similarity">
    <text evidence="1 6">Belongs to the sigma-70 factor family. ECF subfamily.</text>
</comment>
<dbReference type="InterPro" id="IPR014284">
    <property type="entry name" value="RNA_pol_sigma-70_dom"/>
</dbReference>
<feature type="region of interest" description="Disordered" evidence="7">
    <location>
        <begin position="1"/>
        <end position="30"/>
    </location>
</feature>
<dbReference type="InterPro" id="IPR000838">
    <property type="entry name" value="RNA_pol_sigma70_ECF_CS"/>
</dbReference>
<dbReference type="InterPro" id="IPR013324">
    <property type="entry name" value="RNA_pol_sigma_r3/r4-like"/>
</dbReference>
<keyword evidence="5 6" id="KW-0804">Transcription</keyword>
<evidence type="ECO:0000256" key="1">
    <source>
        <dbReference type="ARBA" id="ARBA00010641"/>
    </source>
</evidence>
<accession>A0ABQ2A0M9</accession>
<evidence type="ECO:0000313" key="10">
    <source>
        <dbReference type="EMBL" id="GGH82400.1"/>
    </source>
</evidence>